<evidence type="ECO:0000313" key="1">
    <source>
        <dbReference type="EMBL" id="NYF91227.1"/>
    </source>
</evidence>
<reference evidence="1 2" key="1">
    <citation type="submission" date="2020-07" db="EMBL/GenBank/DDBJ databases">
        <title>Genomic Encyclopedia of Type Strains, Phase IV (KMG-V): Genome sequencing to study the core and pangenomes of soil and plant-associated prokaryotes.</title>
        <authorList>
            <person name="Whitman W."/>
        </authorList>
    </citation>
    <scope>NUCLEOTIDE SEQUENCE [LARGE SCALE GENOMIC DNA]</scope>
    <source>
        <strain evidence="1 2">M8UP22</strain>
    </source>
</reference>
<gene>
    <name evidence="1" type="ORF">HDF08_003329</name>
</gene>
<evidence type="ECO:0000313" key="2">
    <source>
        <dbReference type="Proteomes" id="UP000564385"/>
    </source>
</evidence>
<name>A0A852VHQ9_9BACT</name>
<proteinExistence type="predicted"/>
<protein>
    <submittedName>
        <fullName evidence="1">Uncharacterized protein</fullName>
    </submittedName>
</protein>
<sequence length="66" mass="7386">MEIADLIASGSKLLIDKFIAPVTIFLDLVLTYSRARVCLSFLRRNVSVIFALDSAQARILMDEEIV</sequence>
<organism evidence="1 2">
    <name type="scientific">Tunturiibacter lichenicola</name>
    <dbReference type="NCBI Taxonomy" id="2051959"/>
    <lineage>
        <taxon>Bacteria</taxon>
        <taxon>Pseudomonadati</taxon>
        <taxon>Acidobacteriota</taxon>
        <taxon>Terriglobia</taxon>
        <taxon>Terriglobales</taxon>
        <taxon>Acidobacteriaceae</taxon>
        <taxon>Tunturiibacter</taxon>
    </lineage>
</organism>
<accession>A0A852VHQ9</accession>
<dbReference type="Proteomes" id="UP000564385">
    <property type="component" value="Unassembled WGS sequence"/>
</dbReference>
<comment type="caution">
    <text evidence="1">The sequence shown here is derived from an EMBL/GenBank/DDBJ whole genome shotgun (WGS) entry which is preliminary data.</text>
</comment>
<dbReference type="EMBL" id="JACCCU010000002">
    <property type="protein sequence ID" value="NYF91227.1"/>
    <property type="molecule type" value="Genomic_DNA"/>
</dbReference>
<dbReference type="AlphaFoldDB" id="A0A852VHQ9"/>